<organism evidence="2 3">
    <name type="scientific">Flavobacterium swingsii</name>
    <dbReference type="NCBI Taxonomy" id="498292"/>
    <lineage>
        <taxon>Bacteria</taxon>
        <taxon>Pseudomonadati</taxon>
        <taxon>Bacteroidota</taxon>
        <taxon>Flavobacteriia</taxon>
        <taxon>Flavobacteriales</taxon>
        <taxon>Flavobacteriaceae</taxon>
        <taxon>Flavobacterium</taxon>
    </lineage>
</organism>
<dbReference type="OrthoDB" id="983155at2"/>
<protein>
    <recommendedName>
        <fullName evidence="1">DUF6794 domain-containing protein</fullName>
    </recommendedName>
</protein>
<evidence type="ECO:0000313" key="3">
    <source>
        <dbReference type="Proteomes" id="UP000199604"/>
    </source>
</evidence>
<dbReference type="Pfam" id="PF20594">
    <property type="entry name" value="DUF6794"/>
    <property type="match status" value="2"/>
</dbReference>
<dbReference type="AlphaFoldDB" id="A0A1I1A410"/>
<gene>
    <name evidence="2" type="ORF">SAMN05660845_2535</name>
</gene>
<sequence length="246" mass="29738">MKSLFLFIITSFHFLTFGQKSKRDIYDISIPNKLEKCFPILTETLTEKEINIVKTFPEDSIYFHEEFINRADFFHAWKIYDGSRLTKYFNKKGLYGSYEIYETILISYHRFLNDKPINLEQQIEKYKLKQRQEKEEYLKRTKQDSINGIYIPKDIKDCFITLDSLLSKEDIKSIKELPNKNETIVYHHGIGLWLRNNWGLWGGSRLQKYFLARKVNHPDSMSAMILEYYHDWLNNRNDEWEKFNKK</sequence>
<reference evidence="3" key="1">
    <citation type="submission" date="2016-10" db="EMBL/GenBank/DDBJ databases">
        <authorList>
            <person name="Varghese N."/>
            <person name="Submissions S."/>
        </authorList>
    </citation>
    <scope>NUCLEOTIDE SEQUENCE [LARGE SCALE GENOMIC DNA]</scope>
    <source>
        <strain evidence="3">DSM 21789</strain>
    </source>
</reference>
<evidence type="ECO:0000313" key="2">
    <source>
        <dbReference type="EMBL" id="SFB31143.1"/>
    </source>
</evidence>
<feature type="domain" description="DUF6794" evidence="1">
    <location>
        <begin position="30"/>
        <end position="112"/>
    </location>
</feature>
<keyword evidence="3" id="KW-1185">Reference proteome</keyword>
<proteinExistence type="predicted"/>
<feature type="domain" description="DUF6794" evidence="1">
    <location>
        <begin position="151"/>
        <end position="233"/>
    </location>
</feature>
<dbReference type="Proteomes" id="UP000199604">
    <property type="component" value="Unassembled WGS sequence"/>
</dbReference>
<evidence type="ECO:0000259" key="1">
    <source>
        <dbReference type="Pfam" id="PF20594"/>
    </source>
</evidence>
<accession>A0A1I1A410</accession>
<dbReference type="InterPro" id="IPR046744">
    <property type="entry name" value="DUF6794"/>
</dbReference>
<dbReference type="RefSeq" id="WP_091477738.1">
    <property type="nucleotide sequence ID" value="NZ_FOJT01000007.1"/>
</dbReference>
<dbReference type="EMBL" id="FOJT01000007">
    <property type="protein sequence ID" value="SFB31143.1"/>
    <property type="molecule type" value="Genomic_DNA"/>
</dbReference>
<name>A0A1I1A410_9FLAO</name>